<dbReference type="InterPro" id="IPR038765">
    <property type="entry name" value="Papain-like_cys_pep_sf"/>
</dbReference>
<dbReference type="InterPro" id="IPR000064">
    <property type="entry name" value="NLP_P60_dom"/>
</dbReference>
<dbReference type="PANTHER" id="PTHR47359">
    <property type="entry name" value="PEPTIDOGLYCAN DL-ENDOPEPTIDASE CWLO"/>
    <property type="match status" value="1"/>
</dbReference>
<evidence type="ECO:0000313" key="6">
    <source>
        <dbReference type="EMBL" id="PCD77994.1"/>
    </source>
</evidence>
<dbReference type="InterPro" id="IPR051794">
    <property type="entry name" value="PG_Endopeptidase_C40"/>
</dbReference>
<dbReference type="EMBL" id="NTJD01000001">
    <property type="protein sequence ID" value="PCD77994.1"/>
    <property type="molecule type" value="Genomic_DNA"/>
</dbReference>
<evidence type="ECO:0000259" key="5">
    <source>
        <dbReference type="PROSITE" id="PS51935"/>
    </source>
</evidence>
<reference evidence="6 7" key="1">
    <citation type="submission" date="2017-09" db="EMBL/GenBank/DDBJ databases">
        <title>A multilocus sequence analysis scheme for characterization of bacteria in the genus Thioclava.</title>
        <authorList>
            <person name="Liu Y."/>
            <person name="Shao Z."/>
        </authorList>
    </citation>
    <scope>NUCLEOTIDE SEQUENCE [LARGE SCALE GENOMIC DNA]</scope>
    <source>
        <strain evidence="6 7">CAU 1312</strain>
    </source>
</reference>
<evidence type="ECO:0000256" key="3">
    <source>
        <dbReference type="ARBA" id="ARBA00022801"/>
    </source>
</evidence>
<dbReference type="RefSeq" id="WP_096430246.1">
    <property type="nucleotide sequence ID" value="NZ_NTJD01000001.1"/>
</dbReference>
<feature type="domain" description="NlpC/P60" evidence="5">
    <location>
        <begin position="153"/>
        <end position="277"/>
    </location>
</feature>
<organism evidence="6 7">
    <name type="scientific">Pseudothioclava arenosa</name>
    <dbReference type="NCBI Taxonomy" id="1795308"/>
    <lineage>
        <taxon>Bacteria</taxon>
        <taxon>Pseudomonadati</taxon>
        <taxon>Pseudomonadota</taxon>
        <taxon>Alphaproteobacteria</taxon>
        <taxon>Rhodobacterales</taxon>
        <taxon>Paracoccaceae</taxon>
        <taxon>Pseudothioclava</taxon>
    </lineage>
</organism>
<dbReference type="Gene3D" id="3.90.1720.10">
    <property type="entry name" value="endopeptidase domain like (from Nostoc punctiforme)"/>
    <property type="match status" value="1"/>
</dbReference>
<evidence type="ECO:0000256" key="4">
    <source>
        <dbReference type="ARBA" id="ARBA00022807"/>
    </source>
</evidence>
<accession>A0A2A4CV88</accession>
<keyword evidence="4" id="KW-0788">Thiol protease</keyword>
<dbReference type="PANTHER" id="PTHR47359:SF3">
    <property type="entry name" value="NLP_P60 DOMAIN-CONTAINING PROTEIN-RELATED"/>
    <property type="match status" value="1"/>
</dbReference>
<dbReference type="GO" id="GO:0006508">
    <property type="term" value="P:proteolysis"/>
    <property type="evidence" value="ECO:0007669"/>
    <property type="project" value="UniProtKB-KW"/>
</dbReference>
<dbReference type="Proteomes" id="UP000243507">
    <property type="component" value="Unassembled WGS sequence"/>
</dbReference>
<dbReference type="Pfam" id="PF18348">
    <property type="entry name" value="SH3_16"/>
    <property type="match status" value="1"/>
</dbReference>
<dbReference type="OrthoDB" id="9813368at2"/>
<evidence type="ECO:0000313" key="7">
    <source>
        <dbReference type="Proteomes" id="UP000243507"/>
    </source>
</evidence>
<protein>
    <submittedName>
        <fullName evidence="6">NLP/P60 hydrolase</fullName>
    </submittedName>
</protein>
<sequence>MTARDRRLTPFSGRIAHASLRGQVEALVFTEGEPARIIQPVTDLCAAPDGARDRQLLFGADVLIIERRMAWTFVRAAADGYCGWVASAALGRPEAATHWVVAPATHIYREASIKRGEVMGLSLGARLTVFDDEGPLMETDLGFVPRQHLRALGDWAQDPVAVAESLLGTPYLWGGNSREGIDCSGLVQIAFSACGRACPGDSDQQWQGLGAPLAEDVPLERGDLMFWKGHVALICDAETLIHANGHTMSVAYEPIAEARARISAAGEGAYLGLRRWG</sequence>
<evidence type="ECO:0000256" key="2">
    <source>
        <dbReference type="ARBA" id="ARBA00022670"/>
    </source>
</evidence>
<keyword evidence="3 6" id="KW-0378">Hydrolase</keyword>
<comment type="similarity">
    <text evidence="1">Belongs to the peptidase C40 family.</text>
</comment>
<dbReference type="GO" id="GO:0008234">
    <property type="term" value="F:cysteine-type peptidase activity"/>
    <property type="evidence" value="ECO:0007669"/>
    <property type="project" value="UniProtKB-KW"/>
</dbReference>
<keyword evidence="7" id="KW-1185">Reference proteome</keyword>
<dbReference type="Pfam" id="PF00877">
    <property type="entry name" value="NLPC_P60"/>
    <property type="match status" value="1"/>
</dbReference>
<comment type="caution">
    <text evidence="6">The sequence shown here is derived from an EMBL/GenBank/DDBJ whole genome shotgun (WGS) entry which is preliminary data.</text>
</comment>
<evidence type="ECO:0000256" key="1">
    <source>
        <dbReference type="ARBA" id="ARBA00007074"/>
    </source>
</evidence>
<keyword evidence="2" id="KW-0645">Protease</keyword>
<dbReference type="AlphaFoldDB" id="A0A2A4CV88"/>
<dbReference type="PROSITE" id="PS51935">
    <property type="entry name" value="NLPC_P60"/>
    <property type="match status" value="1"/>
</dbReference>
<gene>
    <name evidence="6" type="ORF">CLN94_01405</name>
</gene>
<dbReference type="SUPFAM" id="SSF54001">
    <property type="entry name" value="Cysteine proteinases"/>
    <property type="match status" value="1"/>
</dbReference>
<name>A0A2A4CV88_9RHOB</name>
<dbReference type="InterPro" id="IPR041382">
    <property type="entry name" value="SH3_16"/>
</dbReference>
<proteinExistence type="inferred from homology"/>